<sequence length="858" mass="95451">MKRHINILLSFLLPLAALAQHVRVAAPRQVEVGEQFQVEYIIYTEDVEGLKLGKMPHGIELLAGPYYTSQRNLQMVNGHMSSSSSESYTYVFMATKRGNFNIPPARIIVKGQTLASTPVKITAAGNANISRSAQSSGGGRPDIAITRPEVKTIGSKDLFVKVTANKRTVHEQEPVLLTYKVYTNVNLVRMAGKMPDIKGSHVQEITLPQQKVFRTEKLNGRTYRTTTWSQYVVYPQATGKLRVPSVTFTGLVRPNIDDFDPFAFMNDGGDIQKQVEAEGITIDVLPLPQKPTDFSGAVGKLNIKAQLNKTDVKEGDPVNLRIVIAGVGNLKLMRQPIVTFPDGFDVYDPKLSDKTHLTANGVEGSMVYDFLAVPRKEGKYTVPSVTFVYFGTATKSYKTLRTQAFKINVAKGDGTTQNVEAFTGNGKQDIRGLKTGAEQMLAETNFFGSFGYWFVALLLVAVFVVALIMLRKRANIRGDIARLKGKNAERVALNRLHKAKVFLEMRKAEDFYDENLRALWGYVSDKLNIPVEQLSRNNVKENFVELGIDGSVIDKFIAALDECEFQRYAPGDERGNMSLTYDAAVKAITDIEEAMRNQRTKSADKGNGTTLLLLSALVFVLFALSQHASAVTMEEAAKAYNKGNYQEAIKHYQALIKQKPSAPLYYNLGNAYYRNSDVTQAIIAYERALKLAPSDEDTRYNLQLAQAKTIDRLSPESDVFFMRWLHAVVYAMSIDAWGIVSLVVLFFSLAFALMYFLSTTISKRKVGFFAAFGFLFLFVLCVVFAKMQQNEKRNCNQAIIVASIATVKATPDAKGENAITLHEGTKVEIVDSSMDDWKGIRLPDQSTGWIPANQLEEI</sequence>
<evidence type="ECO:0000256" key="4">
    <source>
        <dbReference type="SAM" id="SignalP"/>
    </source>
</evidence>
<keyword evidence="3" id="KW-0812">Transmembrane</keyword>
<dbReference type="Pfam" id="PF13432">
    <property type="entry name" value="TPR_16"/>
    <property type="match status" value="1"/>
</dbReference>
<dbReference type="EMBL" id="AP014598">
    <property type="protein sequence ID" value="BAU18639.1"/>
    <property type="molecule type" value="Genomic_DNA"/>
</dbReference>
<dbReference type="PROSITE" id="PS50002">
    <property type="entry name" value="SH3"/>
    <property type="match status" value="1"/>
</dbReference>
<feature type="repeat" description="TPR" evidence="2">
    <location>
        <begin position="662"/>
        <end position="695"/>
    </location>
</feature>
<protein>
    <submittedName>
        <fullName evidence="7">Aerotolerance-related exported protein BatD</fullName>
    </submittedName>
</protein>
<feature type="domain" description="SH3b" evidence="6">
    <location>
        <begin position="795"/>
        <end position="858"/>
    </location>
</feature>
<feature type="transmembrane region" description="Helical" evidence="3">
    <location>
        <begin position="766"/>
        <end position="785"/>
    </location>
</feature>
<evidence type="ECO:0000256" key="3">
    <source>
        <dbReference type="SAM" id="Phobius"/>
    </source>
</evidence>
<dbReference type="PANTHER" id="PTHR40940">
    <property type="entry name" value="PROTEIN BATD-RELATED"/>
    <property type="match status" value="1"/>
</dbReference>
<evidence type="ECO:0000259" key="5">
    <source>
        <dbReference type="PROSITE" id="PS50002"/>
    </source>
</evidence>
<organism evidence="7 8">
    <name type="scientific">Prevotella intermedia</name>
    <dbReference type="NCBI Taxonomy" id="28131"/>
    <lineage>
        <taxon>Bacteria</taxon>
        <taxon>Pseudomonadati</taxon>
        <taxon>Bacteroidota</taxon>
        <taxon>Bacteroidia</taxon>
        <taxon>Bacteroidales</taxon>
        <taxon>Prevotellaceae</taxon>
        <taxon>Prevotella</taxon>
    </lineage>
</organism>
<dbReference type="RefSeq" id="WP_096408057.1">
    <property type="nucleotide sequence ID" value="NZ_AP014598.1"/>
</dbReference>
<dbReference type="AlphaFoldDB" id="A0A0T7ANP0"/>
<dbReference type="Gene3D" id="1.25.40.10">
    <property type="entry name" value="Tetratricopeptide repeat domain"/>
    <property type="match status" value="1"/>
</dbReference>
<dbReference type="SMART" id="SM00028">
    <property type="entry name" value="TPR"/>
    <property type="match status" value="2"/>
</dbReference>
<dbReference type="InterPro" id="IPR001452">
    <property type="entry name" value="SH3_domain"/>
</dbReference>
<keyword evidence="3" id="KW-0472">Membrane</keyword>
<evidence type="ECO:0000313" key="8">
    <source>
        <dbReference type="Proteomes" id="UP000217431"/>
    </source>
</evidence>
<dbReference type="SUPFAM" id="SSF48452">
    <property type="entry name" value="TPR-like"/>
    <property type="match status" value="1"/>
</dbReference>
<accession>A0A0T7ANP0</accession>
<feature type="transmembrane region" description="Helical" evidence="3">
    <location>
        <begin position="450"/>
        <end position="470"/>
    </location>
</feature>
<dbReference type="SUPFAM" id="SSF50044">
    <property type="entry name" value="SH3-domain"/>
    <property type="match status" value="1"/>
</dbReference>
<feature type="domain" description="SH3" evidence="5">
    <location>
        <begin position="796"/>
        <end position="858"/>
    </location>
</feature>
<keyword evidence="4" id="KW-0732">Signal</keyword>
<name>A0A0T7ANP0_PREIN</name>
<dbReference type="Gene3D" id="2.30.30.40">
    <property type="entry name" value="SH3 Domains"/>
    <property type="match status" value="1"/>
</dbReference>
<dbReference type="InterPro" id="IPR003646">
    <property type="entry name" value="SH3-like_bac-type"/>
</dbReference>
<dbReference type="PROSITE" id="PS50005">
    <property type="entry name" value="TPR"/>
    <property type="match status" value="1"/>
</dbReference>
<evidence type="ECO:0000256" key="2">
    <source>
        <dbReference type="PROSITE-ProRule" id="PRU00339"/>
    </source>
</evidence>
<dbReference type="Proteomes" id="UP000217431">
    <property type="component" value="Chromosome II"/>
</dbReference>
<feature type="transmembrane region" description="Helical" evidence="3">
    <location>
        <begin position="736"/>
        <end position="757"/>
    </location>
</feature>
<evidence type="ECO:0000256" key="1">
    <source>
        <dbReference type="ARBA" id="ARBA00022443"/>
    </source>
</evidence>
<dbReference type="PROSITE" id="PS50293">
    <property type="entry name" value="TPR_REGION"/>
    <property type="match status" value="1"/>
</dbReference>
<dbReference type="Pfam" id="PF13584">
    <property type="entry name" value="BatD"/>
    <property type="match status" value="3"/>
</dbReference>
<keyword evidence="1" id="KW-0728">SH3 domain</keyword>
<reference evidence="7 8" key="1">
    <citation type="journal article" date="2016" name="DNA Res.">
        <title>The complete genome sequencing of Prevotella intermedia strain OMA14 and a subsequent fine-scale, intra-species genomic comparison reveal an unusual amplification of conjugative and mobile transposons and identify a novel Prevotella-lineage-specific repeat.</title>
        <authorList>
            <person name="Naito M."/>
            <person name="Ogura Y."/>
            <person name="Itoh T."/>
            <person name="Shoji M."/>
            <person name="Okamoto M."/>
            <person name="Hayashi T."/>
            <person name="Nakayama K."/>
        </authorList>
    </citation>
    <scope>NUCLEOTIDE SEQUENCE [LARGE SCALE GENOMIC DNA]</scope>
    <source>
        <strain evidence="7 8">OMA14</strain>
    </source>
</reference>
<keyword evidence="2" id="KW-0802">TPR repeat</keyword>
<evidence type="ECO:0000259" key="6">
    <source>
        <dbReference type="PROSITE" id="PS51781"/>
    </source>
</evidence>
<feature type="chain" id="PRO_5006677915" evidence="4">
    <location>
        <begin position="20"/>
        <end position="858"/>
    </location>
</feature>
<proteinExistence type="predicted"/>
<dbReference type="PANTHER" id="PTHR40940:SF2">
    <property type="entry name" value="BATD"/>
    <property type="match status" value="1"/>
</dbReference>
<dbReference type="PROSITE" id="PS51781">
    <property type="entry name" value="SH3B"/>
    <property type="match status" value="1"/>
</dbReference>
<dbReference type="InterPro" id="IPR036028">
    <property type="entry name" value="SH3-like_dom_sf"/>
</dbReference>
<dbReference type="InterPro" id="IPR025738">
    <property type="entry name" value="BatD"/>
</dbReference>
<evidence type="ECO:0000313" key="7">
    <source>
        <dbReference type="EMBL" id="BAU18639.1"/>
    </source>
</evidence>
<gene>
    <name evidence="7" type="primary">batD</name>
    <name evidence="7" type="ORF">PIOMA14_II_0134</name>
</gene>
<dbReference type="STRING" id="28131.BWX40_10940"/>
<dbReference type="InterPro" id="IPR011990">
    <property type="entry name" value="TPR-like_helical_dom_sf"/>
</dbReference>
<dbReference type="InterPro" id="IPR019734">
    <property type="entry name" value="TPR_rpt"/>
</dbReference>
<feature type="signal peptide" evidence="4">
    <location>
        <begin position="1"/>
        <end position="19"/>
    </location>
</feature>
<keyword evidence="3" id="KW-1133">Transmembrane helix</keyword>